<evidence type="ECO:0000259" key="1">
    <source>
        <dbReference type="PROSITE" id="PS50024"/>
    </source>
</evidence>
<gene>
    <name evidence="2" type="primary">Muc3b</name>
    <name evidence="2" type="ORF">PODSTR_R15150</name>
</gene>
<evidence type="ECO:0000313" key="2">
    <source>
        <dbReference type="EMBL" id="NXX19732.1"/>
    </source>
</evidence>
<dbReference type="InterPro" id="IPR000082">
    <property type="entry name" value="SEA_dom"/>
</dbReference>
<dbReference type="Gene3D" id="3.30.70.960">
    <property type="entry name" value="SEA domain"/>
    <property type="match status" value="1"/>
</dbReference>
<dbReference type="InterPro" id="IPR036364">
    <property type="entry name" value="SEA_dom_sf"/>
</dbReference>
<keyword evidence="3" id="KW-1185">Reference proteome</keyword>
<dbReference type="PROSITE" id="PS50024">
    <property type="entry name" value="SEA"/>
    <property type="match status" value="1"/>
</dbReference>
<dbReference type="AlphaFoldDB" id="A0A7L4H5A9"/>
<dbReference type="SUPFAM" id="SSF82671">
    <property type="entry name" value="SEA domain"/>
    <property type="match status" value="1"/>
</dbReference>
<dbReference type="Proteomes" id="UP000584326">
    <property type="component" value="Unassembled WGS sequence"/>
</dbReference>
<name>A0A7L4H5A9_PODST</name>
<proteinExistence type="predicted"/>
<organism evidence="2 3">
    <name type="scientific">Podargus strigoides</name>
    <name type="common">Tawny frogmouth</name>
    <name type="synonym">Caprimulgus strigoides</name>
    <dbReference type="NCBI Taxonomy" id="8905"/>
    <lineage>
        <taxon>Eukaryota</taxon>
        <taxon>Metazoa</taxon>
        <taxon>Chordata</taxon>
        <taxon>Craniata</taxon>
        <taxon>Vertebrata</taxon>
        <taxon>Euteleostomi</taxon>
        <taxon>Archelosauria</taxon>
        <taxon>Archosauria</taxon>
        <taxon>Dinosauria</taxon>
        <taxon>Saurischia</taxon>
        <taxon>Theropoda</taxon>
        <taxon>Coelurosauria</taxon>
        <taxon>Aves</taxon>
        <taxon>Neognathae</taxon>
        <taxon>Neoaves</taxon>
        <taxon>Strisores</taxon>
        <taxon>Caprimulgiformes</taxon>
        <taxon>Podargidae</taxon>
        <taxon>Podargus</taxon>
    </lineage>
</organism>
<dbReference type="Pfam" id="PF01390">
    <property type="entry name" value="SEA"/>
    <property type="match status" value="1"/>
</dbReference>
<evidence type="ECO:0000313" key="3">
    <source>
        <dbReference type="Proteomes" id="UP000584326"/>
    </source>
</evidence>
<comment type="caution">
    <text evidence="2">The sequence shown here is derived from an EMBL/GenBank/DDBJ whole genome shotgun (WGS) entry which is preliminary data.</text>
</comment>
<dbReference type="SMART" id="SM00200">
    <property type="entry name" value="SEA"/>
    <property type="match status" value="1"/>
</dbReference>
<sequence length="204" mass="21903">PPLPDPCQNGGRWTGLGCQCPPNVEGDLCQFGAPTINLTAELGPSLMMSSRVTNRNYSEEMTDASSAAYRNFTEEFRRTMDEIYRNVSGYRGIRILSLSPGSVVVTYEILLNPSAGVTSSPAHRDLLAMAARNCSQSAGGFQATNHSSALVTKGQGSSSSPELCRKSTLAVFSRFYFPLLTPKGLLCVTNCTPNHPGTFQCHSG</sequence>
<dbReference type="PANTHER" id="PTHR37999">
    <property type="entry name" value="MUCIN-17"/>
    <property type="match status" value="1"/>
</dbReference>
<dbReference type="EMBL" id="VZTK01021813">
    <property type="protein sequence ID" value="NXX19732.1"/>
    <property type="molecule type" value="Genomic_DNA"/>
</dbReference>
<feature type="domain" description="SEA" evidence="1">
    <location>
        <begin position="42"/>
        <end position="155"/>
    </location>
</feature>
<feature type="non-terminal residue" evidence="2">
    <location>
        <position position="1"/>
    </location>
</feature>
<accession>A0A7L4H5A9</accession>
<protein>
    <submittedName>
        <fullName evidence="2">MUC3B protein</fullName>
    </submittedName>
</protein>
<dbReference type="InterPro" id="IPR053311">
    <property type="entry name" value="Mucosal_Integrity_Assoc"/>
</dbReference>
<dbReference type="OrthoDB" id="7493297at2759"/>
<feature type="non-terminal residue" evidence="2">
    <location>
        <position position="204"/>
    </location>
</feature>
<reference evidence="2 3" key="1">
    <citation type="submission" date="2020-02" db="EMBL/GenBank/DDBJ databases">
        <title>Bird 10,000 Genomes (B10K) Project - Family phase.</title>
        <authorList>
            <person name="Zhang G."/>
        </authorList>
    </citation>
    <scope>NUCLEOTIDE SEQUENCE [LARGE SCALE GENOMIC DNA]</scope>
    <source>
        <strain evidence="2">B10K-DU-001-40</strain>
        <tissue evidence="2">Muscle</tissue>
    </source>
</reference>
<dbReference type="PANTHER" id="PTHR37999:SF2">
    <property type="entry name" value="MUCIN-17"/>
    <property type="match status" value="1"/>
</dbReference>